<dbReference type="EMBL" id="JANGEW010000216">
    <property type="protein sequence ID" value="MCQ5343763.1"/>
    <property type="molecule type" value="Genomic_DNA"/>
</dbReference>
<gene>
    <name evidence="1" type="ORF">NE675_12155</name>
</gene>
<protein>
    <submittedName>
        <fullName evidence="1">Uncharacterized protein</fullName>
    </submittedName>
</protein>
<feature type="non-terminal residue" evidence="1">
    <location>
        <position position="1"/>
    </location>
</feature>
<proteinExistence type="predicted"/>
<evidence type="ECO:0000313" key="2">
    <source>
        <dbReference type="Proteomes" id="UP001206692"/>
    </source>
</evidence>
<accession>A0ABT1SV68</accession>
<dbReference type="Proteomes" id="UP001206692">
    <property type="component" value="Unassembled WGS sequence"/>
</dbReference>
<evidence type="ECO:0000313" key="1">
    <source>
        <dbReference type="EMBL" id="MCQ5343763.1"/>
    </source>
</evidence>
<name>A0ABT1SV68_9FIRM</name>
<sequence length="64" mass="7014">APLFGFKADEYNQKETDIVVSPAVIEMPPAEPAPKQIEAPVTPMKEVSPAPIYQCPKCQSEFPL</sequence>
<keyword evidence="2" id="KW-1185">Reference proteome</keyword>
<organism evidence="1 2">
    <name type="scientific">Megasphaera massiliensis</name>
    <dbReference type="NCBI Taxonomy" id="1232428"/>
    <lineage>
        <taxon>Bacteria</taxon>
        <taxon>Bacillati</taxon>
        <taxon>Bacillota</taxon>
        <taxon>Negativicutes</taxon>
        <taxon>Veillonellales</taxon>
        <taxon>Veillonellaceae</taxon>
        <taxon>Megasphaera</taxon>
    </lineage>
</organism>
<comment type="caution">
    <text evidence="1">The sequence shown here is derived from an EMBL/GenBank/DDBJ whole genome shotgun (WGS) entry which is preliminary data.</text>
</comment>
<reference evidence="1 2" key="1">
    <citation type="submission" date="2022-06" db="EMBL/GenBank/DDBJ databases">
        <title>Isolation of gut microbiota from human fecal samples.</title>
        <authorList>
            <person name="Pamer E.G."/>
            <person name="Barat B."/>
            <person name="Waligurski E."/>
            <person name="Medina S."/>
            <person name="Paddock L."/>
            <person name="Mostad J."/>
        </authorList>
    </citation>
    <scope>NUCLEOTIDE SEQUENCE [LARGE SCALE GENOMIC DNA]</scope>
    <source>
        <strain evidence="1 2">DFI.1.1</strain>
    </source>
</reference>